<feature type="transmembrane region" description="Helical" evidence="5">
    <location>
        <begin position="54"/>
        <end position="75"/>
    </location>
</feature>
<evidence type="ECO:0000256" key="4">
    <source>
        <dbReference type="ARBA" id="ARBA00023136"/>
    </source>
</evidence>
<dbReference type="PROSITE" id="PS50262">
    <property type="entry name" value="G_PROTEIN_RECEP_F1_2"/>
    <property type="match status" value="1"/>
</dbReference>
<dbReference type="PANTHER" id="PTHR22718:SF11">
    <property type="entry name" value="7TM GPCR SERPENTINE RECEPTOR CLASS X (SRX) DOMAIN-CONTAINING PROTEIN"/>
    <property type="match status" value="1"/>
</dbReference>
<feature type="non-terminal residue" evidence="7">
    <location>
        <position position="1"/>
    </location>
</feature>
<dbReference type="Pfam" id="PF10328">
    <property type="entry name" value="7TM_GPCR_Srx"/>
    <property type="match status" value="1"/>
</dbReference>
<evidence type="ECO:0000313" key="8">
    <source>
        <dbReference type="Proteomes" id="UP001328107"/>
    </source>
</evidence>
<dbReference type="InterPro" id="IPR017452">
    <property type="entry name" value="GPCR_Rhodpsn_7TM"/>
</dbReference>
<feature type="non-terminal residue" evidence="7">
    <location>
        <position position="210"/>
    </location>
</feature>
<dbReference type="Proteomes" id="UP001328107">
    <property type="component" value="Unassembled WGS sequence"/>
</dbReference>
<name>A0AAN4ZJB4_9BILA</name>
<evidence type="ECO:0000313" key="7">
    <source>
        <dbReference type="EMBL" id="GMR38025.1"/>
    </source>
</evidence>
<dbReference type="Gene3D" id="1.20.1070.10">
    <property type="entry name" value="Rhodopsin 7-helix transmembrane proteins"/>
    <property type="match status" value="1"/>
</dbReference>
<evidence type="ECO:0000256" key="3">
    <source>
        <dbReference type="ARBA" id="ARBA00022989"/>
    </source>
</evidence>
<dbReference type="SUPFAM" id="SSF81321">
    <property type="entry name" value="Family A G protein-coupled receptor-like"/>
    <property type="match status" value="1"/>
</dbReference>
<dbReference type="InterPro" id="IPR019430">
    <property type="entry name" value="7TM_GPCR_serpentine_rcpt_Srx"/>
</dbReference>
<evidence type="ECO:0000256" key="5">
    <source>
        <dbReference type="SAM" id="Phobius"/>
    </source>
</evidence>
<dbReference type="EMBL" id="BTRK01000002">
    <property type="protein sequence ID" value="GMR38025.1"/>
    <property type="molecule type" value="Genomic_DNA"/>
</dbReference>
<evidence type="ECO:0000259" key="6">
    <source>
        <dbReference type="PROSITE" id="PS50262"/>
    </source>
</evidence>
<feature type="transmembrane region" description="Helical" evidence="5">
    <location>
        <begin position="152"/>
        <end position="173"/>
    </location>
</feature>
<feature type="transmembrane region" description="Helical" evidence="5">
    <location>
        <begin position="109"/>
        <end position="131"/>
    </location>
</feature>
<keyword evidence="4 5" id="KW-0472">Membrane</keyword>
<comment type="caution">
    <text evidence="7">The sequence shown here is derived from an EMBL/GenBank/DDBJ whole genome shotgun (WGS) entry which is preliminary data.</text>
</comment>
<reference evidence="8" key="1">
    <citation type="submission" date="2022-10" db="EMBL/GenBank/DDBJ databases">
        <title>Genome assembly of Pristionchus species.</title>
        <authorList>
            <person name="Yoshida K."/>
            <person name="Sommer R.J."/>
        </authorList>
    </citation>
    <scope>NUCLEOTIDE SEQUENCE [LARGE SCALE GENOMIC DNA]</scope>
    <source>
        <strain evidence="8">RS5460</strain>
    </source>
</reference>
<dbReference type="AlphaFoldDB" id="A0AAN4ZJB4"/>
<dbReference type="PANTHER" id="PTHR22718">
    <property type="entry name" value="SERPENTINE RECEPTOR, CLASS X"/>
    <property type="match status" value="1"/>
</dbReference>
<accession>A0AAN4ZJB4</accession>
<organism evidence="7 8">
    <name type="scientific">Pristionchus mayeri</name>
    <dbReference type="NCBI Taxonomy" id="1317129"/>
    <lineage>
        <taxon>Eukaryota</taxon>
        <taxon>Metazoa</taxon>
        <taxon>Ecdysozoa</taxon>
        <taxon>Nematoda</taxon>
        <taxon>Chromadorea</taxon>
        <taxon>Rhabditida</taxon>
        <taxon>Rhabditina</taxon>
        <taxon>Diplogasteromorpha</taxon>
        <taxon>Diplogasteroidea</taxon>
        <taxon>Neodiplogasteridae</taxon>
        <taxon>Pristionchus</taxon>
    </lineage>
</organism>
<comment type="subcellular location">
    <subcellularLocation>
        <location evidence="1">Membrane</location>
    </subcellularLocation>
</comment>
<keyword evidence="8" id="KW-1185">Reference proteome</keyword>
<evidence type="ECO:0000256" key="1">
    <source>
        <dbReference type="ARBA" id="ARBA00004370"/>
    </source>
</evidence>
<keyword evidence="3 5" id="KW-1133">Transmembrane helix</keyword>
<sequence>LFDEPLGSYARLVLDTIQLYCWMNNSLSQISLALNRFVVTVLLRLNFFTPTRTVFVCILQHLLAAAISVVSQLVIPCCRLEFDYSIFSFRELYIAGLENDSWVLLKRPVQIACSVTPLVIYASILLTTRSIGRRLKLRSSELSKRRKQELRFAAQFASLAAIYTLSWTVFSYLPVATLIKNQDWIRGMSVILGIVNASTNAVLFLLNDVR</sequence>
<feature type="transmembrane region" description="Helical" evidence="5">
    <location>
        <begin position="185"/>
        <end position="206"/>
    </location>
</feature>
<protein>
    <recommendedName>
        <fullName evidence="6">G-protein coupled receptors family 1 profile domain-containing protein</fullName>
    </recommendedName>
</protein>
<feature type="domain" description="G-protein coupled receptors family 1 profile" evidence="6">
    <location>
        <begin position="1"/>
        <end position="204"/>
    </location>
</feature>
<feature type="transmembrane region" description="Helical" evidence="5">
    <location>
        <begin position="27"/>
        <end position="47"/>
    </location>
</feature>
<keyword evidence="2 5" id="KW-0812">Transmembrane</keyword>
<dbReference type="GO" id="GO:0016020">
    <property type="term" value="C:membrane"/>
    <property type="evidence" value="ECO:0007669"/>
    <property type="project" value="UniProtKB-SubCell"/>
</dbReference>
<evidence type="ECO:0000256" key="2">
    <source>
        <dbReference type="ARBA" id="ARBA00022692"/>
    </source>
</evidence>
<proteinExistence type="predicted"/>
<gene>
    <name evidence="7" type="ORF">PMAYCL1PPCAC_08220</name>
</gene>